<comment type="caution">
    <text evidence="1">The sequence shown here is derived from an EMBL/GenBank/DDBJ whole genome shotgun (WGS) entry which is preliminary data.</text>
</comment>
<name>A0A835HPK3_9MAGN</name>
<accession>A0A835HPK3</accession>
<dbReference type="PANTHER" id="PTHR33181">
    <property type="entry name" value="OS01G0778500 PROTEIN"/>
    <property type="match status" value="1"/>
</dbReference>
<sequence length="78" mass="9511">MVFLIRRVWSSFMTRLRIRKNGLLKLSNDVRMCEYEDVHVMWEMLRKTEPDICRHIKAPKRHMTNSWASRVPHLCRSL</sequence>
<protein>
    <submittedName>
        <fullName evidence="1">Uncharacterized protein</fullName>
    </submittedName>
</protein>
<dbReference type="AlphaFoldDB" id="A0A835HPK3"/>
<dbReference type="EMBL" id="JADFTS010000006">
    <property type="protein sequence ID" value="KAF9600748.1"/>
    <property type="molecule type" value="Genomic_DNA"/>
</dbReference>
<organism evidence="1 2">
    <name type="scientific">Coptis chinensis</name>
    <dbReference type="NCBI Taxonomy" id="261450"/>
    <lineage>
        <taxon>Eukaryota</taxon>
        <taxon>Viridiplantae</taxon>
        <taxon>Streptophyta</taxon>
        <taxon>Embryophyta</taxon>
        <taxon>Tracheophyta</taxon>
        <taxon>Spermatophyta</taxon>
        <taxon>Magnoliopsida</taxon>
        <taxon>Ranunculales</taxon>
        <taxon>Ranunculaceae</taxon>
        <taxon>Coptidoideae</taxon>
        <taxon>Coptis</taxon>
    </lineage>
</organism>
<dbReference type="Proteomes" id="UP000631114">
    <property type="component" value="Unassembled WGS sequence"/>
</dbReference>
<dbReference type="OrthoDB" id="661559at2759"/>
<evidence type="ECO:0000313" key="2">
    <source>
        <dbReference type="Proteomes" id="UP000631114"/>
    </source>
</evidence>
<dbReference type="PANTHER" id="PTHR33181:SF4">
    <property type="entry name" value="OVULE PROTEIN"/>
    <property type="match status" value="1"/>
</dbReference>
<proteinExistence type="predicted"/>
<reference evidence="1 2" key="1">
    <citation type="submission" date="2020-10" db="EMBL/GenBank/DDBJ databases">
        <title>The Coptis chinensis genome and diversification of protoberbering-type alkaloids.</title>
        <authorList>
            <person name="Wang B."/>
            <person name="Shu S."/>
            <person name="Song C."/>
            <person name="Liu Y."/>
        </authorList>
    </citation>
    <scope>NUCLEOTIDE SEQUENCE [LARGE SCALE GENOMIC DNA]</scope>
    <source>
        <strain evidence="1">HL-2020</strain>
        <tissue evidence="1">Leaf</tissue>
    </source>
</reference>
<gene>
    <name evidence="1" type="ORF">IFM89_012192</name>
</gene>
<evidence type="ECO:0000313" key="1">
    <source>
        <dbReference type="EMBL" id="KAF9600748.1"/>
    </source>
</evidence>
<keyword evidence="2" id="KW-1185">Reference proteome</keyword>